<evidence type="ECO:0000313" key="2">
    <source>
        <dbReference type="EMBL" id="EGC37912.1"/>
    </source>
</evidence>
<dbReference type="PANTHER" id="PTHR31648">
    <property type="entry name" value="TRANSMEMBRANE PROTEIN-RELATED"/>
    <property type="match status" value="1"/>
</dbReference>
<feature type="signal peptide" evidence="1">
    <location>
        <begin position="1"/>
        <end position="20"/>
    </location>
</feature>
<dbReference type="VEuPathDB" id="AmoebaDB:DICPUDRAFT_149442"/>
<dbReference type="Proteomes" id="UP000001064">
    <property type="component" value="Unassembled WGS sequence"/>
</dbReference>
<proteinExistence type="predicted"/>
<feature type="chain" id="PRO_5003265059" evidence="1">
    <location>
        <begin position="21"/>
        <end position="202"/>
    </location>
</feature>
<dbReference type="OrthoDB" id="23696at2759"/>
<dbReference type="Pfam" id="PF25544">
    <property type="entry name" value="Ependymin_amoebozoa"/>
    <property type="match status" value="1"/>
</dbReference>
<dbReference type="AlphaFoldDB" id="F0ZDR4"/>
<dbReference type="InParanoid" id="F0ZDR4"/>
<evidence type="ECO:0000313" key="3">
    <source>
        <dbReference type="Proteomes" id="UP000001064"/>
    </source>
</evidence>
<dbReference type="InterPro" id="IPR040310">
    <property type="entry name" value="DDB_G0292248"/>
</dbReference>
<name>F0ZDR4_DICPU</name>
<organism evidence="2 3">
    <name type="scientific">Dictyostelium purpureum</name>
    <name type="common">Slime mold</name>
    <dbReference type="NCBI Taxonomy" id="5786"/>
    <lineage>
        <taxon>Eukaryota</taxon>
        <taxon>Amoebozoa</taxon>
        <taxon>Evosea</taxon>
        <taxon>Eumycetozoa</taxon>
        <taxon>Dictyostelia</taxon>
        <taxon>Dictyosteliales</taxon>
        <taxon>Dictyosteliaceae</taxon>
        <taxon>Dictyostelium</taxon>
    </lineage>
</organism>
<reference evidence="3" key="1">
    <citation type="journal article" date="2011" name="Genome Biol.">
        <title>Comparative genomics of the social amoebae Dictyostelium discoideum and Dictyostelium purpureum.</title>
        <authorList>
            <consortium name="US DOE Joint Genome Institute (JGI-PGF)"/>
            <person name="Sucgang R."/>
            <person name="Kuo A."/>
            <person name="Tian X."/>
            <person name="Salerno W."/>
            <person name="Parikh A."/>
            <person name="Feasley C.L."/>
            <person name="Dalin E."/>
            <person name="Tu H."/>
            <person name="Huang E."/>
            <person name="Barry K."/>
            <person name="Lindquist E."/>
            <person name="Shapiro H."/>
            <person name="Bruce D."/>
            <person name="Schmutz J."/>
            <person name="Salamov A."/>
            <person name="Fey P."/>
            <person name="Gaudet P."/>
            <person name="Anjard C."/>
            <person name="Babu M.M."/>
            <person name="Basu S."/>
            <person name="Bushmanova Y."/>
            <person name="van der Wel H."/>
            <person name="Katoh-Kurasawa M."/>
            <person name="Dinh C."/>
            <person name="Coutinho P.M."/>
            <person name="Saito T."/>
            <person name="Elias M."/>
            <person name="Schaap P."/>
            <person name="Kay R.R."/>
            <person name="Henrissat B."/>
            <person name="Eichinger L."/>
            <person name="Rivero F."/>
            <person name="Putnam N.H."/>
            <person name="West C.M."/>
            <person name="Loomis W.F."/>
            <person name="Chisholm R.L."/>
            <person name="Shaulsky G."/>
            <person name="Strassmann J.E."/>
            <person name="Queller D.C."/>
            <person name="Kuspa A."/>
            <person name="Grigoriev I.V."/>
        </authorList>
    </citation>
    <scope>NUCLEOTIDE SEQUENCE [LARGE SCALE GENOMIC DNA]</scope>
    <source>
        <strain evidence="3">QSDP1</strain>
    </source>
</reference>
<dbReference type="RefSeq" id="XP_003285572.1">
    <property type="nucleotide sequence ID" value="XM_003285524.1"/>
</dbReference>
<gene>
    <name evidence="2" type="ORF">DICPUDRAFT_149442</name>
</gene>
<protein>
    <submittedName>
        <fullName evidence="2">Uncharacterized protein</fullName>
    </submittedName>
</protein>
<evidence type="ECO:0000256" key="1">
    <source>
        <dbReference type="SAM" id="SignalP"/>
    </source>
</evidence>
<keyword evidence="1" id="KW-0732">Signal</keyword>
<keyword evidence="3" id="KW-1185">Reference proteome</keyword>
<dbReference type="PANTHER" id="PTHR31648:SF4">
    <property type="entry name" value="CARBOHYDRATE BINDING DOMAIN-CONTAINING PROTEIN"/>
    <property type="match status" value="1"/>
</dbReference>
<accession>F0ZDR4</accession>
<dbReference type="GeneID" id="10503168"/>
<sequence>MKFLICLLLIITWYNNLVQGQSCADTLNNLKAFQVNFIYSGQNTSNPFNNYVERDDYFFQSGTLIVDRVNNNMYVNYQFDTDYSFESWLYTQNNTYYILTNYRSNGCIYRFTPNVTPITNYTDAGVAMVGSIKSQILSFETPNEFDAAGLLYVDPNDCSPIFQNGKTQFGNSLVTFTNFTPLEPSMDYFDLPDACAHAHLIV</sequence>
<dbReference type="EMBL" id="GL870988">
    <property type="protein sequence ID" value="EGC37912.1"/>
    <property type="molecule type" value="Genomic_DNA"/>
</dbReference>
<dbReference type="KEGG" id="dpp:DICPUDRAFT_149442"/>